<feature type="coiled-coil region" evidence="1">
    <location>
        <begin position="5"/>
        <end position="32"/>
    </location>
</feature>
<protein>
    <submittedName>
        <fullName evidence="2">Uncharacterized protein</fullName>
    </submittedName>
</protein>
<keyword evidence="2" id="KW-0614">Plasmid</keyword>
<sequence length="50" mass="6210">MKKVKNKQQDNLKEIKEEKIRLEEKRDRNFDRVIRIGDIAVRILIWIFKD</sequence>
<accession>A0AAX3QMF8</accession>
<organism evidence="2 3">
    <name type="scientific">Bacillus paranthracis</name>
    <dbReference type="NCBI Taxonomy" id="2026186"/>
    <lineage>
        <taxon>Bacteria</taxon>
        <taxon>Bacillati</taxon>
        <taxon>Bacillota</taxon>
        <taxon>Bacilli</taxon>
        <taxon>Bacillales</taxon>
        <taxon>Bacillaceae</taxon>
        <taxon>Bacillus</taxon>
        <taxon>Bacillus cereus group</taxon>
    </lineage>
</organism>
<dbReference type="EMBL" id="CP119630">
    <property type="protein sequence ID" value="WES09618.1"/>
    <property type="molecule type" value="Genomic_DNA"/>
</dbReference>
<dbReference type="Proteomes" id="UP001221092">
    <property type="component" value="Plasmid p.BC006.1"/>
</dbReference>
<reference evidence="2" key="1">
    <citation type="submission" date="2023-03" db="EMBL/GenBank/DDBJ databases">
        <authorList>
            <person name="Liu Z."/>
        </authorList>
    </citation>
    <scope>NUCLEOTIDE SEQUENCE</scope>
    <source>
        <strain evidence="2">Bc006</strain>
        <plasmid evidence="2">p.BC006.1</plasmid>
    </source>
</reference>
<evidence type="ECO:0000313" key="3">
    <source>
        <dbReference type="Proteomes" id="UP001221092"/>
    </source>
</evidence>
<evidence type="ECO:0000313" key="2">
    <source>
        <dbReference type="EMBL" id="WES09618.1"/>
    </source>
</evidence>
<proteinExistence type="predicted"/>
<name>A0AAX3QMF8_9BACI</name>
<keyword evidence="1" id="KW-0175">Coiled coil</keyword>
<geneLocation type="plasmid" evidence="2 3">
    <name>p.BC006.1</name>
</geneLocation>
<dbReference type="AlphaFoldDB" id="A0AAX3QMF8"/>
<evidence type="ECO:0000256" key="1">
    <source>
        <dbReference type="SAM" id="Coils"/>
    </source>
</evidence>
<gene>
    <name evidence="2" type="ORF">P3K65_27725</name>
</gene>
<dbReference type="RefSeq" id="WP_276105300.1">
    <property type="nucleotide sequence ID" value="NZ_CP119630.1"/>
</dbReference>